<keyword evidence="8" id="KW-0812">Transmembrane</keyword>
<reference evidence="10" key="1">
    <citation type="submission" date="1999-07" db="EMBL/GenBank/DDBJ databases">
        <authorList>
            <person name="El-Sayed N.M."/>
            <person name="Khalak H."/>
            <person name="Adams M.D."/>
        </authorList>
    </citation>
    <scope>NUCLEOTIDE SEQUENCE</scope>
    <source>
        <strain evidence="10">GUTat10.1</strain>
    </source>
</reference>
<evidence type="ECO:0000313" key="11">
    <source>
        <dbReference type="EMBL" id="AAZ12054.1"/>
    </source>
</evidence>
<dbReference type="GO" id="GO:0005737">
    <property type="term" value="C:cytoplasm"/>
    <property type="evidence" value="ECO:0006056"/>
    <property type="project" value="Others"/>
</dbReference>
<evidence type="ECO:0000313" key="10">
    <source>
        <dbReference type="EMBL" id="AAX80286.1"/>
    </source>
</evidence>
<dbReference type="PROSITE" id="PS50103">
    <property type="entry name" value="ZF_C3H1"/>
    <property type="match status" value="1"/>
</dbReference>
<evidence type="ECO:0000256" key="2">
    <source>
        <dbReference type="ARBA" id="ARBA00022737"/>
    </source>
</evidence>
<sequence length="313" mass="34930">MRLVADLKLDTTRVIPSHYVFATITALDSTVLHFASLFFLLLLLSFCSLAIAMSFTANSGNSPMSQMSPLSQPYTSPQMLPQSSLRPTAPPFTLSGTEDQPTAGAPIRKGGTDPTRYKTTICRNWEMGSCSFKGCTFAHGEEELRMPPRVERYKSSGFDTRRSLTAETPPLYPLNPLPHSGVGRIEHLLNMLYSEVLRERNRFVAHEEANQALEALLKKEQMQREETEVQLEAARWKLEQLRTTVHEASVEINTLLASSPANEELRDRVAMVTQKIASVFSSEDTAVGGGREDEERVMKLLSSLQNCQSTEDM</sequence>
<dbReference type="Gene3D" id="4.10.1000.10">
    <property type="entry name" value="Zinc finger, CCCH-type"/>
    <property type="match status" value="1"/>
</dbReference>
<evidence type="ECO:0000256" key="6">
    <source>
        <dbReference type="SAM" id="Coils"/>
    </source>
</evidence>
<protein>
    <submittedName>
        <fullName evidence="10">Zinc finger-domain protein, putative</fullName>
    </submittedName>
</protein>
<dbReference type="PaxDb" id="5691-AAZ12054"/>
<organism evidence="10 12">
    <name type="scientific">Trypanosoma brucei brucei (strain 927/4 GUTat10.1)</name>
    <dbReference type="NCBI Taxonomy" id="185431"/>
    <lineage>
        <taxon>Eukaryota</taxon>
        <taxon>Discoba</taxon>
        <taxon>Euglenozoa</taxon>
        <taxon>Kinetoplastea</taxon>
        <taxon>Metakinetoplastina</taxon>
        <taxon>Trypanosomatida</taxon>
        <taxon>Trypanosomatidae</taxon>
        <taxon>Trypanosoma</taxon>
    </lineage>
</organism>
<dbReference type="GeneID" id="3658133"/>
<reference evidence="11" key="5">
    <citation type="submission" date="2005-04" db="EMBL/GenBank/DDBJ databases">
        <title>Sequencing, closure, and annotation of Trypanosoma brucei chromosomes 2 through 8.</title>
        <authorList>
            <person name="Ghedin E."/>
            <person name="Blandin G."/>
            <person name="Bartholomeu D."/>
            <person name="Caler E."/>
            <person name="Haas B."/>
            <person name="Hannick L."/>
            <person name="Shallom J."/>
            <person name="Hou L."/>
            <person name="Djikeng A."/>
            <person name="Feldblyum T."/>
            <person name="Hostetler J."/>
            <person name="Johnson J."/>
            <person name="Jones K."/>
            <person name="Koo H.L."/>
            <person name="Larkin C."/>
            <person name="Pai G."/>
            <person name="Peterson J."/>
            <person name="Khalak H.G."/>
            <person name="Salzberg S."/>
            <person name="Simpson A.J."/>
            <person name="Tallon L."/>
            <person name="Van Aken S."/>
            <person name="Wanless D."/>
            <person name="White O."/>
            <person name="Wortman J."/>
            <person name="Fraser C.M."/>
            <person name="El-Sayed N.M.A."/>
        </authorList>
    </citation>
    <scope>NUCLEOTIDE SEQUENCE</scope>
    <source>
        <strain evidence="11">927/4 GUTat10.1</strain>
    </source>
</reference>
<proteinExistence type="predicted"/>
<name>Q586G8_TRYB2</name>
<evidence type="ECO:0000313" key="12">
    <source>
        <dbReference type="Proteomes" id="UP000008524"/>
    </source>
</evidence>
<dbReference type="FunFam" id="4.10.1000.10:FF:000003">
    <property type="entry name" value="Zinc finger CCCH domain-containing protein"/>
    <property type="match status" value="1"/>
</dbReference>
<evidence type="ECO:0000256" key="4">
    <source>
        <dbReference type="ARBA" id="ARBA00022833"/>
    </source>
</evidence>
<keyword evidence="3 5" id="KW-0863">Zinc-finger</keyword>
<feature type="compositionally biased region" description="Polar residues" evidence="7">
    <location>
        <begin position="74"/>
        <end position="86"/>
    </location>
</feature>
<feature type="compositionally biased region" description="Low complexity" evidence="7">
    <location>
        <begin position="62"/>
        <end position="73"/>
    </location>
</feature>
<dbReference type="GO" id="GO:0008270">
    <property type="term" value="F:zinc ion binding"/>
    <property type="evidence" value="ECO:0007669"/>
    <property type="project" value="UniProtKB-KW"/>
</dbReference>
<evidence type="ECO:0000256" key="3">
    <source>
        <dbReference type="ARBA" id="ARBA00022771"/>
    </source>
</evidence>
<reference evidence="10" key="4">
    <citation type="submission" date="2005-04" db="EMBL/GenBank/DDBJ databases">
        <title>.</title>
        <authorList>
            <person name="Ghedin E."/>
            <person name="Blandin G."/>
            <person name="Bartholomeu D."/>
            <person name="Caler E."/>
            <person name="Haas B."/>
            <person name="Hannick L."/>
            <person name="Shallom J."/>
            <person name="Hou L."/>
            <person name="Djikeng A."/>
            <person name="Feldblyum T."/>
            <person name="Hostetler J."/>
            <person name="Johnson J."/>
            <person name="Jones K."/>
            <person name="Koo H.L."/>
            <person name="Larkin C."/>
            <person name="Pai G."/>
            <person name="Peterson J."/>
            <person name="Khalak H.G."/>
            <person name="Salzberg S."/>
            <person name="Simpson A.J."/>
            <person name="Tallon L."/>
            <person name="Van Aken S."/>
            <person name="Wanless D."/>
            <person name="White O."/>
            <person name="Wortman J."/>
            <person name="Fraser C.M."/>
            <person name="El-Sayed N.M.A."/>
        </authorList>
    </citation>
    <scope>NUCLEOTIDE SEQUENCE</scope>
    <source>
        <strain evidence="10">GUTat10.1</strain>
    </source>
</reference>
<gene>
    <name evidence="11" type="primary">Tb06.30P15.530</name>
    <name evidence="10" type="ORF">Tb927.6.4960</name>
</gene>
<keyword evidence="6" id="KW-0175">Coiled coil</keyword>
<dbReference type="Proteomes" id="UP000008524">
    <property type="component" value="Chromosome 6"/>
</dbReference>
<evidence type="ECO:0000259" key="9">
    <source>
        <dbReference type="PROSITE" id="PS50103"/>
    </source>
</evidence>
<dbReference type="EMBL" id="CP000069">
    <property type="protein sequence ID" value="AAZ12054.1"/>
    <property type="molecule type" value="Genomic_DNA"/>
</dbReference>
<dbReference type="GO" id="GO:0010468">
    <property type="term" value="P:regulation of gene expression"/>
    <property type="evidence" value="ECO:0007669"/>
    <property type="project" value="UniProtKB-ARBA"/>
</dbReference>
<dbReference type="OrthoDB" id="410307at2759"/>
<feature type="region of interest" description="Disordered" evidence="7">
    <location>
        <begin position="61"/>
        <end position="113"/>
    </location>
</feature>
<accession>Q586G8</accession>
<dbReference type="GO" id="GO:0003729">
    <property type="term" value="F:mRNA binding"/>
    <property type="evidence" value="ECO:0007669"/>
    <property type="project" value="InterPro"/>
</dbReference>
<feature type="zinc finger region" description="C3H1-type" evidence="5">
    <location>
        <begin position="116"/>
        <end position="142"/>
    </location>
</feature>
<dbReference type="GO" id="GO:0003676">
    <property type="term" value="F:nucleic acid binding"/>
    <property type="evidence" value="ECO:0000255"/>
    <property type="project" value="GeneDB"/>
</dbReference>
<feature type="domain" description="C3H1-type" evidence="9">
    <location>
        <begin position="116"/>
        <end position="142"/>
    </location>
</feature>
<dbReference type="PANTHER" id="PTHR12547">
    <property type="entry name" value="CCCH ZINC FINGER/TIS11-RELATED"/>
    <property type="match status" value="1"/>
</dbReference>
<evidence type="ECO:0000256" key="8">
    <source>
        <dbReference type="SAM" id="Phobius"/>
    </source>
</evidence>
<reference evidence="11 12" key="3">
    <citation type="journal article" date="2005" name="Science">
        <title>The genome of the African trypanosome Trypanosoma brucei.</title>
        <authorList>
            <person name="Berriman M."/>
            <person name="Ghedin E."/>
            <person name="Hertz-Fowler C."/>
            <person name="Blandin G."/>
            <person name="Renauld H."/>
            <person name="Bartholomeu D.C."/>
            <person name="Lennard N.J."/>
            <person name="Caler E."/>
            <person name="Hamlin N.E."/>
            <person name="Haas B."/>
            <person name="Bohme U."/>
            <person name="Hannick L."/>
            <person name="Aslett M.A."/>
            <person name="Shallom J."/>
            <person name="Marcello L."/>
            <person name="Hou L."/>
            <person name="Wickstead B."/>
            <person name="Alsmark U.C."/>
            <person name="Arrowsmith C."/>
            <person name="Atkin R.J."/>
            <person name="Barron A.J."/>
            <person name="Bringaud F."/>
            <person name="Brooks K."/>
            <person name="Carrington M."/>
            <person name="Cherevach I."/>
            <person name="Chillingworth T.J."/>
            <person name="Churcher C."/>
            <person name="Clark L.N."/>
            <person name="Corton C.H."/>
            <person name="Cronin A."/>
            <person name="Davies R.M."/>
            <person name="Doggett J."/>
            <person name="Djikeng A."/>
            <person name="Feldblyum T."/>
            <person name="Field M.C."/>
            <person name="Fraser A."/>
            <person name="Goodhead I."/>
            <person name="Hance Z."/>
            <person name="Harper D."/>
            <person name="Harris B.R."/>
            <person name="Hauser H."/>
            <person name="Hostetler J."/>
            <person name="Ivens A."/>
            <person name="Jagels K."/>
            <person name="Johnson D."/>
            <person name="Johnson J."/>
            <person name="Jones K."/>
            <person name="Kerhornou A.X."/>
            <person name="Koo H."/>
            <person name="Larke N."/>
            <person name="Landfear S."/>
            <person name="Larkin C."/>
            <person name="Leech V."/>
            <person name="Line A."/>
            <person name="Lord A."/>
            <person name="Macleod A."/>
            <person name="Mooney P.J."/>
            <person name="Moule S."/>
            <person name="Martin D.M."/>
            <person name="Morgan G.W."/>
            <person name="Mungall K."/>
            <person name="Norbertczak H."/>
            <person name="Ormond D."/>
            <person name="Pai G."/>
            <person name="Peacock C.S."/>
            <person name="Peterson J."/>
            <person name="Quail M.A."/>
            <person name="Rabbinowitsch E."/>
            <person name="Rajandream M.A."/>
            <person name="Reitter C."/>
            <person name="Salzberg S.L."/>
            <person name="Sanders M."/>
            <person name="Schobel S."/>
            <person name="Sharp S."/>
            <person name="Simmonds M."/>
            <person name="Simpson A.J."/>
            <person name="Tallon L."/>
            <person name="Turner C.M."/>
            <person name="Tait A."/>
            <person name="Tivey A.R."/>
            <person name="Van Aken S."/>
            <person name="Walker D."/>
            <person name="Wanless D."/>
            <person name="Wang S."/>
            <person name="White B."/>
            <person name="White O."/>
            <person name="Whitehead S."/>
            <person name="Woodward J."/>
            <person name="Wortman J."/>
            <person name="Adams M.D."/>
            <person name="Embley T.M."/>
            <person name="Gull K."/>
            <person name="Ullu E."/>
            <person name="Barry J.D."/>
            <person name="Fairlamb A.H."/>
            <person name="Opperdoes F."/>
            <person name="Barrell B.G."/>
            <person name="Donelson J.E."/>
            <person name="Hall N."/>
            <person name="Fraser C.M."/>
            <person name="Melville S.E."/>
            <person name="El-Sayed N.M."/>
        </authorList>
    </citation>
    <scope>NUCLEOTIDE SEQUENCE [LARGE SCALE GENOMIC DNA]</scope>
    <source>
        <strain evidence="11 12">927/4 GUTat10.1</strain>
    </source>
</reference>
<keyword evidence="4 5" id="KW-0862">Zinc</keyword>
<dbReference type="STRING" id="185431.Q586G8"/>
<dbReference type="InterPro" id="IPR036855">
    <property type="entry name" value="Znf_CCCH_sf"/>
</dbReference>
<accession>D6XH79</accession>
<dbReference type="SMART" id="SM00356">
    <property type="entry name" value="ZnF_C3H1"/>
    <property type="match status" value="1"/>
</dbReference>
<dbReference type="RefSeq" id="XP_845613.1">
    <property type="nucleotide sequence ID" value="XM_840520.1"/>
</dbReference>
<dbReference type="InParanoid" id="Q586G8"/>
<dbReference type="GO" id="GO:0051252">
    <property type="term" value="P:regulation of RNA metabolic process"/>
    <property type="evidence" value="ECO:0007669"/>
    <property type="project" value="UniProtKB-ARBA"/>
</dbReference>
<dbReference type="KEGG" id="tbr:Tb927.6.4960"/>
<evidence type="ECO:0000256" key="5">
    <source>
        <dbReference type="PROSITE-ProRule" id="PRU00723"/>
    </source>
</evidence>
<feature type="coiled-coil region" evidence="6">
    <location>
        <begin position="203"/>
        <end position="251"/>
    </location>
</feature>
<dbReference type="EMBL" id="AC008146">
    <property type="protein sequence ID" value="AAX80286.1"/>
    <property type="molecule type" value="Genomic_DNA"/>
</dbReference>
<keyword evidence="2" id="KW-0677">Repeat</keyword>
<dbReference type="AlphaFoldDB" id="Q586G8"/>
<dbReference type="PANTHER" id="PTHR12547:SF18">
    <property type="entry name" value="PROTEIN TIS11"/>
    <property type="match status" value="1"/>
</dbReference>
<feature type="transmembrane region" description="Helical" evidence="8">
    <location>
        <begin position="37"/>
        <end position="57"/>
    </location>
</feature>
<keyword evidence="8" id="KW-1133">Transmembrane helix</keyword>
<dbReference type="eggNOG" id="ENOG502QQDM">
    <property type="taxonomic scope" value="Eukaryota"/>
</dbReference>
<dbReference type="GO" id="GO:0003723">
    <property type="term" value="F:RNA binding"/>
    <property type="evidence" value="ECO:0000255"/>
    <property type="project" value="GeneDB"/>
</dbReference>
<keyword evidence="1 5" id="KW-0479">Metal-binding</keyword>
<dbReference type="InterPro" id="IPR045877">
    <property type="entry name" value="ZFP36-like"/>
</dbReference>
<evidence type="ECO:0000256" key="1">
    <source>
        <dbReference type="ARBA" id="ARBA00022723"/>
    </source>
</evidence>
<keyword evidence="8" id="KW-0472">Membrane</keyword>
<reference evidence="11" key="2">
    <citation type="journal article" date="2005" name="Science">
        <title>Comparative genomics of trypanosomatid parasitic protozoa.</title>
        <authorList>
            <person name="El-Sayed N.M."/>
            <person name="Myler P.J."/>
            <person name="Blandin G."/>
            <person name="Berriman M."/>
            <person name="Crabtree J."/>
            <person name="Aggarwal G."/>
            <person name="Caler E."/>
            <person name="Renauld H."/>
            <person name="Worthey E.A."/>
            <person name="Hertz-Fowler C."/>
            <person name="Ghedin E."/>
            <person name="Peacock C."/>
            <person name="Bartholomeu D.C."/>
            <person name="Haas B.J."/>
            <person name="Tran A.N."/>
            <person name="Wortman J.R."/>
            <person name="Alsmark U.C."/>
            <person name="Angiuoli S."/>
            <person name="Anupama A."/>
            <person name="Badger J."/>
            <person name="Bringaud F."/>
            <person name="Cadag E."/>
            <person name="Carlton J.M."/>
            <person name="Cerqueira G.C."/>
            <person name="Creasy T."/>
            <person name="Delcher A.L."/>
            <person name="Djikeng A."/>
            <person name="Embley T.M."/>
            <person name="Hauser C."/>
            <person name="Ivens A.C."/>
            <person name="Kummerfeld S.K."/>
            <person name="Pereira-Leal J.B."/>
            <person name="Nilsson D."/>
            <person name="Peterson J."/>
            <person name="Salzberg S.L."/>
            <person name="Shallom J."/>
            <person name="Silva J.C."/>
            <person name="Sundaram J."/>
            <person name="Westenberger S."/>
            <person name="White O."/>
            <person name="Melville S.E."/>
            <person name="Donelson J.E."/>
            <person name="Andersson B."/>
            <person name="Stuart K.D."/>
            <person name="Hall N."/>
        </authorList>
    </citation>
    <scope>NUCLEOTIDE SEQUENCE</scope>
    <source>
        <strain evidence="11">927/4 GUTat10.1</strain>
    </source>
</reference>
<keyword evidence="12" id="KW-1185">Reference proteome</keyword>
<dbReference type="InterPro" id="IPR000571">
    <property type="entry name" value="Znf_CCCH"/>
</dbReference>
<evidence type="ECO:0000256" key="7">
    <source>
        <dbReference type="SAM" id="MobiDB-lite"/>
    </source>
</evidence>
<dbReference type="SUPFAM" id="SSF90229">
    <property type="entry name" value="CCCH zinc finger"/>
    <property type="match status" value="1"/>
</dbReference>